<dbReference type="AlphaFoldDB" id="A0A9W6M1D5"/>
<reference evidence="1" key="2">
    <citation type="submission" date="2023-01" db="EMBL/GenBank/DDBJ databases">
        <authorList>
            <person name="Sun Q."/>
            <person name="Evtushenko L."/>
        </authorList>
    </citation>
    <scope>NUCLEOTIDE SEQUENCE</scope>
    <source>
        <strain evidence="1">VKM Ac-1401</strain>
    </source>
</reference>
<keyword evidence="2" id="KW-1185">Reference proteome</keyword>
<gene>
    <name evidence="1" type="ORF">GCM10017584_31830</name>
</gene>
<dbReference type="EMBL" id="BSEN01000015">
    <property type="protein sequence ID" value="GLJ77609.1"/>
    <property type="molecule type" value="Genomic_DNA"/>
</dbReference>
<comment type="caution">
    <text evidence="1">The sequence shown here is derived from an EMBL/GenBank/DDBJ whole genome shotgun (WGS) entry which is preliminary data.</text>
</comment>
<evidence type="ECO:0000313" key="1">
    <source>
        <dbReference type="EMBL" id="GLJ77609.1"/>
    </source>
</evidence>
<protein>
    <submittedName>
        <fullName evidence="1">Uncharacterized protein</fullName>
    </submittedName>
</protein>
<dbReference type="Proteomes" id="UP001142372">
    <property type="component" value="Unassembled WGS sequence"/>
</dbReference>
<proteinExistence type="predicted"/>
<accession>A0A9W6M1D5</accession>
<name>A0A9W6M1D5_9MICO</name>
<dbReference type="RefSeq" id="WP_271178236.1">
    <property type="nucleotide sequence ID" value="NZ_BAAAJO010000003.1"/>
</dbReference>
<evidence type="ECO:0000313" key="2">
    <source>
        <dbReference type="Proteomes" id="UP001142372"/>
    </source>
</evidence>
<reference evidence="1" key="1">
    <citation type="journal article" date="2014" name="Int. J. Syst. Evol. Microbiol.">
        <title>Complete genome sequence of Corynebacterium casei LMG S-19264T (=DSM 44701T), isolated from a smear-ripened cheese.</title>
        <authorList>
            <consortium name="US DOE Joint Genome Institute (JGI-PGF)"/>
            <person name="Walter F."/>
            <person name="Albersmeier A."/>
            <person name="Kalinowski J."/>
            <person name="Ruckert C."/>
        </authorList>
    </citation>
    <scope>NUCLEOTIDE SEQUENCE</scope>
    <source>
        <strain evidence="1">VKM Ac-1401</strain>
    </source>
</reference>
<sequence>MDGSAIYQSWTEARSDPDAAVVISGDDGGTIYLSVPLRLVRCNGEALARLAAELDATVWDDPTSLGVNIEHLPVGSGIPGGMGGGIVVDDVWLHPREFDGRDLLRARQVLFSAEGPAPQPAPSE</sequence>
<organism evidence="1 2">
    <name type="scientific">Leifsonia poae</name>
    <dbReference type="NCBI Taxonomy" id="110933"/>
    <lineage>
        <taxon>Bacteria</taxon>
        <taxon>Bacillati</taxon>
        <taxon>Actinomycetota</taxon>
        <taxon>Actinomycetes</taxon>
        <taxon>Micrococcales</taxon>
        <taxon>Microbacteriaceae</taxon>
        <taxon>Leifsonia</taxon>
    </lineage>
</organism>